<dbReference type="AlphaFoldDB" id="A0A542DD26"/>
<dbReference type="PANTHER" id="PTHR43201">
    <property type="entry name" value="ACYL-COA SYNTHETASE"/>
    <property type="match status" value="1"/>
</dbReference>
<dbReference type="InterPro" id="IPR025110">
    <property type="entry name" value="AMP-bd_C"/>
</dbReference>
<dbReference type="EMBL" id="VFML01000001">
    <property type="protein sequence ID" value="TQJ00979.1"/>
    <property type="molecule type" value="Genomic_DNA"/>
</dbReference>
<proteinExistence type="inferred from homology"/>
<dbReference type="Gene3D" id="3.30.300.30">
    <property type="match status" value="1"/>
</dbReference>
<dbReference type="Pfam" id="PF13193">
    <property type="entry name" value="AMP-binding_C"/>
    <property type="match status" value="1"/>
</dbReference>
<dbReference type="PROSITE" id="PS00455">
    <property type="entry name" value="AMP_BINDING"/>
    <property type="match status" value="1"/>
</dbReference>
<dbReference type="RefSeq" id="WP_141995841.1">
    <property type="nucleotide sequence ID" value="NZ_VFML01000001.1"/>
</dbReference>
<dbReference type="InterPro" id="IPR000873">
    <property type="entry name" value="AMP-dep_synth/lig_dom"/>
</dbReference>
<comment type="similarity">
    <text evidence="1">Belongs to the ATP-dependent AMP-binding enzyme family.</text>
</comment>
<dbReference type="Proteomes" id="UP000320876">
    <property type="component" value="Unassembled WGS sequence"/>
</dbReference>
<evidence type="ECO:0000256" key="2">
    <source>
        <dbReference type="ARBA" id="ARBA00022598"/>
    </source>
</evidence>
<keyword evidence="6" id="KW-1185">Reference proteome</keyword>
<dbReference type="InterPro" id="IPR020845">
    <property type="entry name" value="AMP-binding_CS"/>
</dbReference>
<evidence type="ECO:0000256" key="1">
    <source>
        <dbReference type="ARBA" id="ARBA00006432"/>
    </source>
</evidence>
<dbReference type="OrthoDB" id="56621at2"/>
<reference evidence="5 6" key="1">
    <citation type="submission" date="2019-06" db="EMBL/GenBank/DDBJ databases">
        <title>Sequencing the genomes of 1000 actinobacteria strains.</title>
        <authorList>
            <person name="Klenk H.-P."/>
        </authorList>
    </citation>
    <scope>NUCLEOTIDE SEQUENCE [LARGE SCALE GENOMIC DNA]</scope>
    <source>
        <strain evidence="5 6">DSM 45679</strain>
    </source>
</reference>
<evidence type="ECO:0000313" key="5">
    <source>
        <dbReference type="EMBL" id="TQJ00979.1"/>
    </source>
</evidence>
<evidence type="ECO:0000313" key="6">
    <source>
        <dbReference type="Proteomes" id="UP000320876"/>
    </source>
</evidence>
<organism evidence="5 6">
    <name type="scientific">Amycolatopsis cihanbeyliensis</name>
    <dbReference type="NCBI Taxonomy" id="1128664"/>
    <lineage>
        <taxon>Bacteria</taxon>
        <taxon>Bacillati</taxon>
        <taxon>Actinomycetota</taxon>
        <taxon>Actinomycetes</taxon>
        <taxon>Pseudonocardiales</taxon>
        <taxon>Pseudonocardiaceae</taxon>
        <taxon>Amycolatopsis</taxon>
    </lineage>
</organism>
<feature type="domain" description="AMP-dependent synthetase/ligase" evidence="3">
    <location>
        <begin position="50"/>
        <end position="407"/>
    </location>
</feature>
<sequence length="542" mass="58515">MDGLFRGARETARSLWVMFRAGLAPFPRLDEGLRSLVAVRKYGPFVGAVRHAARRNGDAVALADELGELTFQQLEQRSNALTRAWQGRGIAAGTVIAALCRDHRGLVVVMLAAGKLGARLVLLNTGFAKPQLADVVAREQVSALVHDQEFTELLDAVDPGVERYLAWVDEETPAETTVTTLDELIASTEDTAVPAPRRPGGFVLLTSGTTGTPKGAPRERTSALSSAQFLDRIPLRAGESTCLAAPIFHGTGLSQFVLAFALGCKVVLSRRFDPENTLRLVAEHRCSTLVVVPTMLQRIIDLGPDMLARHDTSRLRIVFAAGSAVSPDLCRRTAEAFGDVLYNLYGSTEVAVATVARPEELRKAPGTAGRPPVSCRVRLHDDNGKRITEPEAVGRVFVGSGLSFSGYTDGRSKEIIDGLLSTGDVGHFDADGLLFIDGRDDDMIVSGGENVFPLEVENLLADRQDVLEAAVLGVPDEEFGQRLKAFLVAAPGARVDPDEVREYVKANLARYKVPREVVLIDRLPRNATGKLLRRELLAGTAT</sequence>
<accession>A0A542DD26</accession>
<dbReference type="CDD" id="cd04433">
    <property type="entry name" value="AFD_class_I"/>
    <property type="match status" value="1"/>
</dbReference>
<comment type="caution">
    <text evidence="5">The sequence shown here is derived from an EMBL/GenBank/DDBJ whole genome shotgun (WGS) entry which is preliminary data.</text>
</comment>
<gene>
    <name evidence="5" type="ORF">FB471_0636</name>
</gene>
<feature type="domain" description="AMP-binding enzyme C-terminal" evidence="4">
    <location>
        <begin position="455"/>
        <end position="530"/>
    </location>
</feature>
<keyword evidence="2" id="KW-0436">Ligase</keyword>
<dbReference type="GO" id="GO:0006631">
    <property type="term" value="P:fatty acid metabolic process"/>
    <property type="evidence" value="ECO:0007669"/>
    <property type="project" value="TreeGrafter"/>
</dbReference>
<dbReference type="InterPro" id="IPR045851">
    <property type="entry name" value="AMP-bd_C_sf"/>
</dbReference>
<protein>
    <submittedName>
        <fullName evidence="5">Fatty-acyl-CoA synthase</fullName>
    </submittedName>
</protein>
<dbReference type="SUPFAM" id="SSF56801">
    <property type="entry name" value="Acetyl-CoA synthetase-like"/>
    <property type="match status" value="1"/>
</dbReference>
<dbReference type="FunFam" id="3.30.300.30:FF:000008">
    <property type="entry name" value="2,3-dihydroxybenzoate-AMP ligase"/>
    <property type="match status" value="1"/>
</dbReference>
<name>A0A542DD26_AMYCI</name>
<evidence type="ECO:0000259" key="4">
    <source>
        <dbReference type="Pfam" id="PF13193"/>
    </source>
</evidence>
<dbReference type="GO" id="GO:0031956">
    <property type="term" value="F:medium-chain fatty acid-CoA ligase activity"/>
    <property type="evidence" value="ECO:0007669"/>
    <property type="project" value="TreeGrafter"/>
</dbReference>
<evidence type="ECO:0000259" key="3">
    <source>
        <dbReference type="Pfam" id="PF00501"/>
    </source>
</evidence>
<dbReference type="Gene3D" id="3.40.50.12780">
    <property type="entry name" value="N-terminal domain of ligase-like"/>
    <property type="match status" value="1"/>
</dbReference>
<dbReference type="PANTHER" id="PTHR43201:SF5">
    <property type="entry name" value="MEDIUM-CHAIN ACYL-COA LIGASE ACSF2, MITOCHONDRIAL"/>
    <property type="match status" value="1"/>
</dbReference>
<dbReference type="Pfam" id="PF00501">
    <property type="entry name" value="AMP-binding"/>
    <property type="match status" value="1"/>
</dbReference>
<dbReference type="InterPro" id="IPR042099">
    <property type="entry name" value="ANL_N_sf"/>
</dbReference>